<dbReference type="Proteomes" id="UP000276770">
    <property type="component" value="Unassembled WGS sequence"/>
</dbReference>
<dbReference type="GO" id="GO:0004417">
    <property type="term" value="F:hydroxyethylthiazole kinase activity"/>
    <property type="evidence" value="ECO:0007669"/>
    <property type="project" value="UniProtKB-UniRule"/>
</dbReference>
<comment type="cofactor">
    <cofactor evidence="2 11">
        <name>Mg(2+)</name>
        <dbReference type="ChEBI" id="CHEBI:18420"/>
    </cofactor>
</comment>
<evidence type="ECO:0000256" key="5">
    <source>
        <dbReference type="ARBA" id="ARBA00022723"/>
    </source>
</evidence>
<name>A0A3L7K344_9BACI</name>
<dbReference type="GO" id="GO:0005524">
    <property type="term" value="F:ATP binding"/>
    <property type="evidence" value="ECO:0007669"/>
    <property type="project" value="UniProtKB-UniRule"/>
</dbReference>
<dbReference type="GO" id="GO:0009229">
    <property type="term" value="P:thiamine diphosphate biosynthetic process"/>
    <property type="evidence" value="ECO:0007669"/>
    <property type="project" value="UniProtKB-UniRule"/>
</dbReference>
<evidence type="ECO:0000256" key="6">
    <source>
        <dbReference type="ARBA" id="ARBA00022741"/>
    </source>
</evidence>
<keyword evidence="5 11" id="KW-0479">Metal-binding</keyword>
<dbReference type="GO" id="GO:0000287">
    <property type="term" value="F:magnesium ion binding"/>
    <property type="evidence" value="ECO:0007669"/>
    <property type="project" value="UniProtKB-UniRule"/>
</dbReference>
<evidence type="ECO:0000313" key="13">
    <source>
        <dbReference type="Proteomes" id="UP000276770"/>
    </source>
</evidence>
<protein>
    <recommendedName>
        <fullName evidence="11">Hydroxyethylthiazole kinase</fullName>
        <ecNumber evidence="11">2.7.1.50</ecNumber>
    </recommendedName>
    <alternativeName>
        <fullName evidence="11">4-methyl-5-beta-hydroxyethylthiazole kinase</fullName>
        <shortName evidence="11">TH kinase</shortName>
        <shortName evidence="11">Thz kinase</shortName>
    </alternativeName>
</protein>
<keyword evidence="8 11" id="KW-0067">ATP-binding</keyword>
<reference evidence="12 13" key="1">
    <citation type="submission" date="2018-10" db="EMBL/GenBank/DDBJ databases">
        <title>Falsibacillus sp. genome draft.</title>
        <authorList>
            <person name="Shi S."/>
        </authorList>
    </citation>
    <scope>NUCLEOTIDE SEQUENCE [LARGE SCALE GENOMIC DNA]</scope>
    <source>
        <strain evidence="12 13">GY 10110</strain>
    </source>
</reference>
<evidence type="ECO:0000256" key="2">
    <source>
        <dbReference type="ARBA" id="ARBA00001946"/>
    </source>
</evidence>
<feature type="binding site" evidence="11">
    <location>
        <position position="159"/>
    </location>
    <ligand>
        <name>ATP</name>
        <dbReference type="ChEBI" id="CHEBI:30616"/>
    </ligand>
</feature>
<feature type="binding site" evidence="11">
    <location>
        <position position="83"/>
    </location>
    <ligand>
        <name>substrate</name>
    </ligand>
</feature>
<evidence type="ECO:0000256" key="1">
    <source>
        <dbReference type="ARBA" id="ARBA00001771"/>
    </source>
</evidence>
<dbReference type="Gene3D" id="3.40.1190.20">
    <property type="match status" value="1"/>
</dbReference>
<dbReference type="SUPFAM" id="SSF53613">
    <property type="entry name" value="Ribokinase-like"/>
    <property type="match status" value="1"/>
</dbReference>
<dbReference type="HAMAP" id="MF_00228">
    <property type="entry name" value="Thz_kinase"/>
    <property type="match status" value="1"/>
</dbReference>
<organism evidence="12 13">
    <name type="scientific">Falsibacillus albus</name>
    <dbReference type="NCBI Taxonomy" id="2478915"/>
    <lineage>
        <taxon>Bacteria</taxon>
        <taxon>Bacillati</taxon>
        <taxon>Bacillota</taxon>
        <taxon>Bacilli</taxon>
        <taxon>Bacillales</taxon>
        <taxon>Bacillaceae</taxon>
        <taxon>Falsibacillus</taxon>
    </lineage>
</organism>
<dbReference type="NCBIfam" id="TIGR00694">
    <property type="entry name" value="thiM"/>
    <property type="match status" value="1"/>
</dbReference>
<comment type="function">
    <text evidence="11">Catalyzes the phosphorylation of the hydroxyl group of 4-methyl-5-beta-hydroxyethylthiazole (THZ).</text>
</comment>
<dbReference type="NCBIfam" id="NF006830">
    <property type="entry name" value="PRK09355.1"/>
    <property type="match status" value="1"/>
</dbReference>
<evidence type="ECO:0000256" key="3">
    <source>
        <dbReference type="ARBA" id="ARBA00004868"/>
    </source>
</evidence>
<evidence type="ECO:0000313" key="12">
    <source>
        <dbReference type="EMBL" id="RLQ97496.1"/>
    </source>
</evidence>
<dbReference type="PIRSF" id="PIRSF000513">
    <property type="entry name" value="Thz_kinase"/>
    <property type="match status" value="1"/>
</dbReference>
<evidence type="ECO:0000256" key="11">
    <source>
        <dbReference type="HAMAP-Rule" id="MF_00228"/>
    </source>
</evidence>
<keyword evidence="9 11" id="KW-0460">Magnesium</keyword>
<keyword evidence="13" id="KW-1185">Reference proteome</keyword>
<evidence type="ECO:0000256" key="7">
    <source>
        <dbReference type="ARBA" id="ARBA00022777"/>
    </source>
</evidence>
<comment type="similarity">
    <text evidence="11">Belongs to the Thz kinase family.</text>
</comment>
<comment type="caution">
    <text evidence="12">The sequence shown here is derived from an EMBL/GenBank/DDBJ whole genome shotgun (WGS) entry which is preliminary data.</text>
</comment>
<accession>A0A3L7K344</accession>
<dbReference type="UniPathway" id="UPA00060">
    <property type="reaction ID" value="UER00139"/>
</dbReference>
<evidence type="ECO:0000256" key="10">
    <source>
        <dbReference type="ARBA" id="ARBA00022977"/>
    </source>
</evidence>
<comment type="catalytic activity">
    <reaction evidence="1 11">
        <text>5-(2-hydroxyethyl)-4-methylthiazole + ATP = 4-methyl-5-(2-phosphooxyethyl)-thiazole + ADP + H(+)</text>
        <dbReference type="Rhea" id="RHEA:24212"/>
        <dbReference type="ChEBI" id="CHEBI:15378"/>
        <dbReference type="ChEBI" id="CHEBI:17957"/>
        <dbReference type="ChEBI" id="CHEBI:30616"/>
        <dbReference type="ChEBI" id="CHEBI:58296"/>
        <dbReference type="ChEBI" id="CHEBI:456216"/>
        <dbReference type="EC" id="2.7.1.50"/>
    </reaction>
</comment>
<proteinExistence type="inferred from homology"/>
<dbReference type="OrthoDB" id="9778146at2"/>
<dbReference type="InterPro" id="IPR029056">
    <property type="entry name" value="Ribokinase-like"/>
</dbReference>
<dbReference type="EMBL" id="RCVZ01000002">
    <property type="protein sequence ID" value="RLQ97496.1"/>
    <property type="molecule type" value="Genomic_DNA"/>
</dbReference>
<dbReference type="EC" id="2.7.1.50" evidence="11"/>
<keyword evidence="6 11" id="KW-0547">Nucleotide-binding</keyword>
<comment type="pathway">
    <text evidence="3 11">Cofactor biosynthesis; thiamine diphosphate biosynthesis; 4-methyl-5-(2-phosphoethyl)-thiazole from 5-(2-hydroxyethyl)-4-methylthiazole: step 1/1.</text>
</comment>
<dbReference type="AlphaFoldDB" id="A0A3L7K344"/>
<sequence length="312" mass="32815">MRDTLCLRAKCFFALADHFPAAVPHNGAVFYFYFAEGEGNKLNISGKLVKLREKKPLVHNMTNVVVTNFTANGLLAIGASPVMAFAKEEVADMAAIAGALVLNIGTLEKDLIDSMIIAGKSANENGVPVLLDPVGAGATTFRTEQAKRILSEINVNVLRGNAAEVANVIGEEWSIKGVDAGEGSGDVIQMAKKAAQQLHCTVVITGKTDVVSDGDQTYLVNNGHPLLTSVTGTGCLLTSVIGAFCAIHEDHAEAALSALVTYGAAAEQAAALAEAHGTGTFQIEFLNQLSKITANEIEQMADYSHETAAMKE</sequence>
<gene>
    <name evidence="11" type="primary">thiM</name>
    <name evidence="12" type="ORF">D9X91_04925</name>
</gene>
<keyword evidence="10 11" id="KW-0784">Thiamine biosynthesis</keyword>
<dbReference type="Pfam" id="PF02110">
    <property type="entry name" value="HK"/>
    <property type="match status" value="1"/>
</dbReference>
<feature type="binding site" evidence="11">
    <location>
        <position position="232"/>
    </location>
    <ligand>
        <name>substrate</name>
    </ligand>
</feature>
<evidence type="ECO:0000256" key="4">
    <source>
        <dbReference type="ARBA" id="ARBA00022679"/>
    </source>
</evidence>
<evidence type="ECO:0000256" key="8">
    <source>
        <dbReference type="ARBA" id="ARBA00022840"/>
    </source>
</evidence>
<dbReference type="PRINTS" id="PR01099">
    <property type="entry name" value="HYETHTZKNASE"/>
</dbReference>
<evidence type="ECO:0000256" key="9">
    <source>
        <dbReference type="ARBA" id="ARBA00022842"/>
    </source>
</evidence>
<keyword evidence="4 11" id="KW-0808">Transferase</keyword>
<dbReference type="InterPro" id="IPR000417">
    <property type="entry name" value="Hyethyz_kinase"/>
</dbReference>
<dbReference type="CDD" id="cd01170">
    <property type="entry name" value="THZ_kinase"/>
    <property type="match status" value="1"/>
</dbReference>
<keyword evidence="7 11" id="KW-0418">Kinase</keyword>
<feature type="binding site" evidence="11">
    <location>
        <position position="205"/>
    </location>
    <ligand>
        <name>ATP</name>
        <dbReference type="ChEBI" id="CHEBI:30616"/>
    </ligand>
</feature>
<dbReference type="GO" id="GO:0009228">
    <property type="term" value="P:thiamine biosynthetic process"/>
    <property type="evidence" value="ECO:0007669"/>
    <property type="project" value="UniProtKB-KW"/>
</dbReference>